<sequence length="149" mass="15953">MTRLAHSLAPGSRTSYALVLSPDSGRVQALLSIRLSRVTPDAYANYLAAARAYAGDARIEVVNRVVEEVRLPAGPGILSRDFTLPIEREGVPAPALERCFLAVFPEGYETAAEFTLLTQNLALFDDAGSYLLAIAAGERPIIPGHEDAS</sequence>
<keyword evidence="2" id="KW-1185">Reference proteome</keyword>
<evidence type="ECO:0000313" key="1">
    <source>
        <dbReference type="EMBL" id="GMA91740.1"/>
    </source>
</evidence>
<evidence type="ECO:0000313" key="2">
    <source>
        <dbReference type="Proteomes" id="UP001157069"/>
    </source>
</evidence>
<gene>
    <name evidence="1" type="ORF">GCM10025869_22690</name>
</gene>
<reference evidence="2" key="1">
    <citation type="journal article" date="2019" name="Int. J. Syst. Evol. Microbiol.">
        <title>The Global Catalogue of Microorganisms (GCM) 10K type strain sequencing project: providing services to taxonomists for standard genome sequencing and annotation.</title>
        <authorList>
            <consortium name="The Broad Institute Genomics Platform"/>
            <consortium name="The Broad Institute Genome Sequencing Center for Infectious Disease"/>
            <person name="Wu L."/>
            <person name="Ma J."/>
        </authorList>
    </citation>
    <scope>NUCLEOTIDE SEQUENCE [LARGE SCALE GENOMIC DNA]</scope>
    <source>
        <strain evidence="2">NBRC 108755</strain>
    </source>
</reference>
<dbReference type="Proteomes" id="UP001157069">
    <property type="component" value="Unassembled WGS sequence"/>
</dbReference>
<organism evidence="1 2">
    <name type="scientific">Homoserinibacter gongjuensis</name>
    <dbReference type="NCBI Taxonomy" id="1162968"/>
    <lineage>
        <taxon>Bacteria</taxon>
        <taxon>Bacillati</taxon>
        <taxon>Actinomycetota</taxon>
        <taxon>Actinomycetes</taxon>
        <taxon>Micrococcales</taxon>
        <taxon>Microbacteriaceae</taxon>
        <taxon>Homoserinibacter</taxon>
    </lineage>
</organism>
<dbReference type="EMBL" id="BSVA01000001">
    <property type="protein sequence ID" value="GMA91740.1"/>
    <property type="molecule type" value="Genomic_DNA"/>
</dbReference>
<proteinExistence type="predicted"/>
<comment type="caution">
    <text evidence="1">The sequence shown here is derived from an EMBL/GenBank/DDBJ whole genome shotgun (WGS) entry which is preliminary data.</text>
</comment>
<protein>
    <submittedName>
        <fullName evidence="1">Uncharacterized protein</fullName>
    </submittedName>
</protein>
<dbReference type="RefSeq" id="WP_284300224.1">
    <property type="nucleotide sequence ID" value="NZ_BSVA01000001.1"/>
</dbReference>
<name>A0ABQ6JTY6_9MICO</name>
<accession>A0ABQ6JTY6</accession>